<reference evidence="4" key="1">
    <citation type="submission" date="2016-10" db="EMBL/GenBank/DDBJ databases">
        <authorList>
            <person name="Varghese N."/>
            <person name="Submissions S."/>
        </authorList>
    </citation>
    <scope>NUCLEOTIDE SEQUENCE [LARGE SCALE GENOMIC DNA]</scope>
    <source>
        <strain evidence="4">DSM 27839</strain>
    </source>
</reference>
<feature type="domain" description="AMP-dependent synthetase/ligase" evidence="1">
    <location>
        <begin position="23"/>
        <end position="374"/>
    </location>
</feature>
<dbReference type="InterPro" id="IPR025110">
    <property type="entry name" value="AMP-bd_C"/>
</dbReference>
<dbReference type="AlphaFoldDB" id="A0A1H3EW71"/>
<keyword evidence="4" id="KW-1185">Reference proteome</keyword>
<dbReference type="PROSITE" id="PS00455">
    <property type="entry name" value="AMP_BINDING"/>
    <property type="match status" value="1"/>
</dbReference>
<dbReference type="InterPro" id="IPR045851">
    <property type="entry name" value="AMP-bd_C_sf"/>
</dbReference>
<name>A0A1H3EW71_9RHOB</name>
<dbReference type="GO" id="GO:0006631">
    <property type="term" value="P:fatty acid metabolic process"/>
    <property type="evidence" value="ECO:0007669"/>
    <property type="project" value="TreeGrafter"/>
</dbReference>
<dbReference type="GO" id="GO:0031956">
    <property type="term" value="F:medium-chain fatty acid-CoA ligase activity"/>
    <property type="evidence" value="ECO:0007669"/>
    <property type="project" value="TreeGrafter"/>
</dbReference>
<evidence type="ECO:0000259" key="2">
    <source>
        <dbReference type="Pfam" id="PF13193"/>
    </source>
</evidence>
<dbReference type="RefSeq" id="WP_074739057.1">
    <property type="nucleotide sequence ID" value="NZ_FNNP01000012.1"/>
</dbReference>
<dbReference type="Proteomes" id="UP000183400">
    <property type="component" value="Unassembled WGS sequence"/>
</dbReference>
<dbReference type="SUPFAM" id="SSF56801">
    <property type="entry name" value="Acetyl-CoA synthetase-like"/>
    <property type="match status" value="1"/>
</dbReference>
<evidence type="ECO:0000259" key="1">
    <source>
        <dbReference type="Pfam" id="PF00501"/>
    </source>
</evidence>
<dbReference type="Gene3D" id="3.40.50.12780">
    <property type="entry name" value="N-terminal domain of ligase-like"/>
    <property type="match status" value="1"/>
</dbReference>
<sequence>MTVSGPQLAAPADLTDLFHQGLSTDPEAVALFALDGAVTWQELDAACTRLALRYLSLGLEPGDRVASIMPNRAVLVIHYLACMRAGLVAMPLNYRYTASDIDYALRLATPAALLVHAERAKDVAAVPAIAELPVSMMAYAGEVNGALDFDDLLNGAGEGTLPDVDAEAPAFIFFTSGTTGKPKGVTHSHASMGYMVASNAQGLGLGSEDVVLPASWISHTAGLRLTFAGLWVGARTNIARRFTPDELLGLLRQTRPTVAQILPAPLAALVTGHGAVREDFGSLKSMMAGGDKPSQTLVDAFSALAGVPIGAFYGMTEMGTSHSNIQGGPDKVGSVGLNNPGYISVLRDEAGAEVPVGVDGRHWIKSPTMMTEYWKNPEATAAAFQEGWFDTGDLMRRDEDGYFWFRGRRKQIIVHDGSNISPAEVEDALTAHPAVAAAVAVGIRDEMHGEDVWAFVSLAEDSKLVRAGEIIDFARERIGYKAPDVVRIMATLPLTIGGKLDRMALKRLAADESGAAHVQ</sequence>
<evidence type="ECO:0000313" key="4">
    <source>
        <dbReference type="Proteomes" id="UP000183400"/>
    </source>
</evidence>
<proteinExistence type="predicted"/>
<dbReference type="Gene3D" id="3.30.300.30">
    <property type="match status" value="1"/>
</dbReference>
<gene>
    <name evidence="3" type="ORF">SAMN05444358_11284</name>
</gene>
<organism evidence="3 4">
    <name type="scientific">Ruegeria halocynthiae</name>
    <dbReference type="NCBI Taxonomy" id="985054"/>
    <lineage>
        <taxon>Bacteria</taxon>
        <taxon>Pseudomonadati</taxon>
        <taxon>Pseudomonadota</taxon>
        <taxon>Alphaproteobacteria</taxon>
        <taxon>Rhodobacterales</taxon>
        <taxon>Roseobacteraceae</taxon>
        <taxon>Ruegeria</taxon>
    </lineage>
</organism>
<accession>A0A1H3EW71</accession>
<dbReference type="InterPro" id="IPR000873">
    <property type="entry name" value="AMP-dep_synth/lig_dom"/>
</dbReference>
<dbReference type="Pfam" id="PF13193">
    <property type="entry name" value="AMP-binding_C"/>
    <property type="match status" value="1"/>
</dbReference>
<dbReference type="PANTHER" id="PTHR43201">
    <property type="entry name" value="ACYL-COA SYNTHETASE"/>
    <property type="match status" value="1"/>
</dbReference>
<protein>
    <submittedName>
        <fullName evidence="3">Fatty-acyl-CoA synthase/long-chain acyl-CoA synthetase</fullName>
    </submittedName>
</protein>
<evidence type="ECO:0000313" key="3">
    <source>
        <dbReference type="EMBL" id="SDX83011.1"/>
    </source>
</evidence>
<dbReference type="InterPro" id="IPR020845">
    <property type="entry name" value="AMP-binding_CS"/>
</dbReference>
<dbReference type="InterPro" id="IPR042099">
    <property type="entry name" value="ANL_N_sf"/>
</dbReference>
<dbReference type="Pfam" id="PF00501">
    <property type="entry name" value="AMP-binding"/>
    <property type="match status" value="1"/>
</dbReference>
<dbReference type="EMBL" id="FNNP01000012">
    <property type="protein sequence ID" value="SDX83011.1"/>
    <property type="molecule type" value="Genomic_DNA"/>
</dbReference>
<dbReference type="OrthoDB" id="9803968at2"/>
<dbReference type="PANTHER" id="PTHR43201:SF32">
    <property type="entry name" value="2-SUCCINYLBENZOATE--COA LIGASE, CHLOROPLASTIC_PEROXISOMAL"/>
    <property type="match status" value="1"/>
</dbReference>
<dbReference type="STRING" id="985054.SAMN05444358_11284"/>
<feature type="domain" description="AMP-binding enzyme C-terminal" evidence="2">
    <location>
        <begin position="424"/>
        <end position="499"/>
    </location>
</feature>